<dbReference type="GO" id="GO:0009927">
    <property type="term" value="F:histidine phosphotransfer kinase activity"/>
    <property type="evidence" value="ECO:0007669"/>
    <property type="project" value="InterPro"/>
</dbReference>
<evidence type="ECO:0000256" key="2">
    <source>
        <dbReference type="SAM" id="MobiDB-lite"/>
    </source>
</evidence>
<dbReference type="VEuPathDB" id="FungiDB:I7I53_07870"/>
<dbReference type="GO" id="GO:0000160">
    <property type="term" value="P:phosphorelay signal transduction system"/>
    <property type="evidence" value="ECO:0007669"/>
    <property type="project" value="InterPro"/>
</dbReference>
<dbReference type="CDD" id="cd00088">
    <property type="entry name" value="HPT"/>
    <property type="match status" value="1"/>
</dbReference>
<gene>
    <name evidence="4" type="primary">YPD1</name>
    <name evidence="4" type="ORF">I7I53_07870</name>
</gene>
<protein>
    <submittedName>
        <fullName evidence="4">Phosphotransmitter protein Ypd1</fullName>
    </submittedName>
</protein>
<dbReference type="PANTHER" id="PTHR28242">
    <property type="entry name" value="PHOSPHORELAY INTERMEDIATE PROTEIN YPD1"/>
    <property type="match status" value="1"/>
</dbReference>
<dbReference type="PROSITE" id="PS50894">
    <property type="entry name" value="HPT"/>
    <property type="match status" value="1"/>
</dbReference>
<dbReference type="AlphaFoldDB" id="A0A8A1LJV9"/>
<proteinExistence type="predicted"/>
<organism evidence="4 5">
    <name type="scientific">Ajellomyces capsulatus (strain H88)</name>
    <name type="common">Darling's disease fungus</name>
    <name type="synonym">Histoplasma capsulatum</name>
    <dbReference type="NCBI Taxonomy" id="544711"/>
    <lineage>
        <taxon>Eukaryota</taxon>
        <taxon>Fungi</taxon>
        <taxon>Dikarya</taxon>
        <taxon>Ascomycota</taxon>
        <taxon>Pezizomycotina</taxon>
        <taxon>Eurotiomycetes</taxon>
        <taxon>Eurotiomycetidae</taxon>
        <taxon>Onygenales</taxon>
        <taxon>Ajellomycetaceae</taxon>
        <taxon>Histoplasma</taxon>
    </lineage>
</organism>
<feature type="domain" description="HPt" evidence="3">
    <location>
        <begin position="71"/>
        <end position="174"/>
    </location>
</feature>
<name>A0A8A1LJV9_AJEC8</name>
<dbReference type="GO" id="GO:0005634">
    <property type="term" value="C:nucleus"/>
    <property type="evidence" value="ECO:0007669"/>
    <property type="project" value="TreeGrafter"/>
</dbReference>
<evidence type="ECO:0000313" key="4">
    <source>
        <dbReference type="EMBL" id="QSS52282.1"/>
    </source>
</evidence>
<dbReference type="EMBL" id="CP069103">
    <property type="protein sequence ID" value="QSS52282.1"/>
    <property type="molecule type" value="Genomic_DNA"/>
</dbReference>
<dbReference type="GO" id="GO:0043424">
    <property type="term" value="F:protein histidine kinase binding"/>
    <property type="evidence" value="ECO:0007669"/>
    <property type="project" value="InterPro"/>
</dbReference>
<feature type="region of interest" description="Disordered" evidence="2">
    <location>
        <begin position="1"/>
        <end position="48"/>
    </location>
</feature>
<dbReference type="Gene3D" id="1.20.120.160">
    <property type="entry name" value="HPT domain"/>
    <property type="match status" value="1"/>
</dbReference>
<dbReference type="Pfam" id="PF01627">
    <property type="entry name" value="Hpt"/>
    <property type="match status" value="1"/>
</dbReference>
<dbReference type="SMART" id="SM00073">
    <property type="entry name" value="HPT"/>
    <property type="match status" value="1"/>
</dbReference>
<evidence type="ECO:0000259" key="3">
    <source>
        <dbReference type="PROSITE" id="PS50894"/>
    </source>
</evidence>
<dbReference type="InterPro" id="IPR045871">
    <property type="entry name" value="AHP1-5/YPD1"/>
</dbReference>
<dbReference type="Proteomes" id="UP000663419">
    <property type="component" value="Chromosome 2"/>
</dbReference>
<dbReference type="InterPro" id="IPR036641">
    <property type="entry name" value="HPT_dom_sf"/>
</dbReference>
<keyword evidence="1" id="KW-0597">Phosphoprotein</keyword>
<reference evidence="4" key="1">
    <citation type="submission" date="2021-01" db="EMBL/GenBank/DDBJ databases">
        <title>Chromosome-level genome assembly of a human fungal pathogen reveals clustering of transcriptionally co-regulated genes.</title>
        <authorList>
            <person name="Voorhies M."/>
            <person name="Cohen S."/>
            <person name="Shea T.P."/>
            <person name="Petrus S."/>
            <person name="Munoz J.F."/>
            <person name="Poplawski S."/>
            <person name="Goldman W.E."/>
            <person name="Michael T."/>
            <person name="Cuomo C.A."/>
            <person name="Sil A."/>
            <person name="Beyhan S."/>
        </authorList>
    </citation>
    <scope>NUCLEOTIDE SEQUENCE</scope>
    <source>
        <strain evidence="4">H88</strain>
    </source>
</reference>
<feature type="compositionally biased region" description="Polar residues" evidence="2">
    <location>
        <begin position="7"/>
        <end position="32"/>
    </location>
</feature>
<dbReference type="InterPro" id="IPR008207">
    <property type="entry name" value="Sig_transdc_His_kin_Hpt_dom"/>
</dbReference>
<sequence>MPYLAYQTHSSVRLNPLPSSNMAPSATTHVQSQPPPQPTTNDKAPDLASLGDHVEETTFEQILEMDDEDPSREFSKGLVYGFFDQAETTFVKMESAIETKDLNEITQLGHFLKGSSATLGLTKVKEACEKIQNLGAGKDESGTVNEPNAAISLANIKKTLIETKDDYKDAVVRLKRFYGEKV</sequence>
<evidence type="ECO:0000313" key="5">
    <source>
        <dbReference type="Proteomes" id="UP000663419"/>
    </source>
</evidence>
<feature type="modified residue" description="Phosphohistidine" evidence="1">
    <location>
        <position position="110"/>
    </location>
</feature>
<evidence type="ECO:0000256" key="1">
    <source>
        <dbReference type="PROSITE-ProRule" id="PRU00110"/>
    </source>
</evidence>
<accession>A0A8A1LJV9</accession>
<dbReference type="GO" id="GO:0005737">
    <property type="term" value="C:cytoplasm"/>
    <property type="evidence" value="ECO:0007669"/>
    <property type="project" value="TreeGrafter"/>
</dbReference>
<dbReference type="PANTHER" id="PTHR28242:SF52">
    <property type="entry name" value="PHOSPHORELAY INTERMEDIATE PROTEIN YPD1"/>
    <property type="match status" value="1"/>
</dbReference>
<dbReference type="SUPFAM" id="SSF47226">
    <property type="entry name" value="Histidine-containing phosphotransfer domain, HPT domain"/>
    <property type="match status" value="1"/>
</dbReference>